<dbReference type="RefSeq" id="XP_056030686.1">
    <property type="nucleotide sequence ID" value="XM_056169794.1"/>
</dbReference>
<evidence type="ECO:0000313" key="15">
    <source>
        <dbReference type="Proteomes" id="UP001140511"/>
    </source>
</evidence>
<dbReference type="GO" id="GO:0000785">
    <property type="term" value="C:chromatin"/>
    <property type="evidence" value="ECO:0007669"/>
    <property type="project" value="TreeGrafter"/>
</dbReference>
<keyword evidence="8" id="KW-0238">DNA-binding</keyword>
<dbReference type="AlphaFoldDB" id="A0A9W9BJS0"/>
<feature type="domain" description="C2H2-type" evidence="13">
    <location>
        <begin position="228"/>
        <end position="257"/>
    </location>
</feature>
<feature type="domain" description="C2H2-type" evidence="13">
    <location>
        <begin position="258"/>
        <end position="285"/>
    </location>
</feature>
<comment type="subcellular location">
    <subcellularLocation>
        <location evidence="1">Nucleus</location>
    </subcellularLocation>
</comment>
<keyword evidence="3" id="KW-0479">Metal-binding</keyword>
<dbReference type="PROSITE" id="PS00028">
    <property type="entry name" value="ZINC_FINGER_C2H2_1"/>
    <property type="match status" value="4"/>
</dbReference>
<feature type="region of interest" description="Disordered" evidence="12">
    <location>
        <begin position="385"/>
        <end position="504"/>
    </location>
</feature>
<proteinExistence type="inferred from homology"/>
<dbReference type="FunFam" id="3.30.160.60:FF:002343">
    <property type="entry name" value="Zinc finger protein 33A"/>
    <property type="match status" value="1"/>
</dbReference>
<dbReference type="Gene3D" id="3.30.160.60">
    <property type="entry name" value="Classic Zinc Finger"/>
    <property type="match status" value="4"/>
</dbReference>
<dbReference type="Pfam" id="PF00096">
    <property type="entry name" value="zf-C2H2"/>
    <property type="match status" value="4"/>
</dbReference>
<sequence length="504" mass="54428">MLIFSGSSFQEGAKCRLVLLVGGPSSWEPSTATQADWALYNLALIDRRLAFGHTMLPHTLSSSARPNAVMSSASPEVMDITNMLNNKGGMTHGLGGGMPDHHHHQHHLGLVKHEPTMDRSASPHMSEHSSYSAHSLSRAYPSPTAMQAPMQMQNPMHSAMQMGGFADMSGMGGVPSMAMHHIPQQPPQQQQSPAAPVKAYPCSTCGKGFARRSDLARHERIHTGVRPHVCDYPKCNKQFIQRSALTVHQRVHTGEKPHHCETCAKPFSDSSSLARHRRTHSGKRPYKCPYADCQKTFTRRTTLTRHQNHHTGTIEEAAAATAAALAASRAKNGSQARSDGDHMSSHGSPLTTPSPSHHTMMSPALDLSGSNGLNRHAEFQYMTQSGTLPPHLRVGSPTSTTSAASYNTGIRPTSHPTGYGPPPTLEPNLEQHPAGTGSAGGSPHMSQVGWQSPQTHSPSHNGGSYVYPDPDGYPPNPSMSQMYYGAPQQMRRPQSTEPGLVHMA</sequence>
<name>A0A9W9BJS0_9HYPO</name>
<keyword evidence="5 11" id="KW-0863">Zinc-finger</keyword>
<reference evidence="14" key="1">
    <citation type="submission" date="2022-09" db="EMBL/GenBank/DDBJ databases">
        <title>Chromosome-level assembly of Trichoderma breve T069, a fungus used in development of biopesticide product.</title>
        <authorList>
            <person name="Lin R."/>
            <person name="Liu T."/>
        </authorList>
    </citation>
    <scope>NUCLEOTIDE SEQUENCE</scope>
    <source>
        <strain evidence="14">T069</strain>
    </source>
</reference>
<evidence type="ECO:0000256" key="12">
    <source>
        <dbReference type="SAM" id="MobiDB-lite"/>
    </source>
</evidence>
<evidence type="ECO:0000256" key="8">
    <source>
        <dbReference type="ARBA" id="ARBA00023125"/>
    </source>
</evidence>
<evidence type="ECO:0000256" key="6">
    <source>
        <dbReference type="ARBA" id="ARBA00022833"/>
    </source>
</evidence>
<keyword evidence="9" id="KW-0804">Transcription</keyword>
<dbReference type="GO" id="GO:0008270">
    <property type="term" value="F:zinc ion binding"/>
    <property type="evidence" value="ECO:0007669"/>
    <property type="project" value="UniProtKB-KW"/>
</dbReference>
<organism evidence="14 15">
    <name type="scientific">Trichoderma breve</name>
    <dbReference type="NCBI Taxonomy" id="2034170"/>
    <lineage>
        <taxon>Eukaryota</taxon>
        <taxon>Fungi</taxon>
        <taxon>Dikarya</taxon>
        <taxon>Ascomycota</taxon>
        <taxon>Pezizomycotina</taxon>
        <taxon>Sordariomycetes</taxon>
        <taxon>Hypocreomycetidae</taxon>
        <taxon>Hypocreales</taxon>
        <taxon>Hypocreaceae</taxon>
        <taxon>Trichoderma</taxon>
    </lineage>
</organism>
<evidence type="ECO:0000256" key="3">
    <source>
        <dbReference type="ARBA" id="ARBA00022723"/>
    </source>
</evidence>
<dbReference type="SUPFAM" id="SSF57667">
    <property type="entry name" value="beta-beta-alpha zinc fingers"/>
    <property type="match status" value="2"/>
</dbReference>
<evidence type="ECO:0000259" key="13">
    <source>
        <dbReference type="PROSITE" id="PS50157"/>
    </source>
</evidence>
<evidence type="ECO:0000256" key="10">
    <source>
        <dbReference type="ARBA" id="ARBA00023242"/>
    </source>
</evidence>
<dbReference type="GO" id="GO:0000978">
    <property type="term" value="F:RNA polymerase II cis-regulatory region sequence-specific DNA binding"/>
    <property type="evidence" value="ECO:0007669"/>
    <property type="project" value="TreeGrafter"/>
</dbReference>
<dbReference type="PANTHER" id="PTHR14003:SF20">
    <property type="entry name" value="FINGER DOMAIN PROTEIN, PUTATIVE (AFU_ORTHOLOGUE AFUA_4G10380)-RELATED"/>
    <property type="match status" value="1"/>
</dbReference>
<evidence type="ECO:0000256" key="11">
    <source>
        <dbReference type="PROSITE-ProRule" id="PRU00042"/>
    </source>
</evidence>
<evidence type="ECO:0000256" key="1">
    <source>
        <dbReference type="ARBA" id="ARBA00004123"/>
    </source>
</evidence>
<feature type="compositionally biased region" description="Polar residues" evidence="12">
    <location>
        <begin position="396"/>
        <end position="416"/>
    </location>
</feature>
<dbReference type="EMBL" id="JAOPEN010000002">
    <property type="protein sequence ID" value="KAJ4861630.1"/>
    <property type="molecule type" value="Genomic_DNA"/>
</dbReference>
<dbReference type="PANTHER" id="PTHR14003">
    <property type="entry name" value="TRANSCRIPTIONAL REPRESSOR PROTEIN YY"/>
    <property type="match status" value="1"/>
</dbReference>
<dbReference type="GeneID" id="80864482"/>
<dbReference type="FunFam" id="3.30.160.60:FF:000125">
    <property type="entry name" value="Putative zinc finger protein 143"/>
    <property type="match status" value="1"/>
</dbReference>
<evidence type="ECO:0000256" key="9">
    <source>
        <dbReference type="ARBA" id="ARBA00023163"/>
    </source>
</evidence>
<accession>A0A9W9BJS0</accession>
<dbReference type="FunFam" id="3.30.160.60:FF:000931">
    <property type="entry name" value="zinc finger protein 697"/>
    <property type="match status" value="1"/>
</dbReference>
<evidence type="ECO:0000256" key="5">
    <source>
        <dbReference type="ARBA" id="ARBA00022771"/>
    </source>
</evidence>
<keyword evidence="7" id="KW-0805">Transcription regulation</keyword>
<dbReference type="InterPro" id="IPR013087">
    <property type="entry name" value="Znf_C2H2_type"/>
</dbReference>
<dbReference type="GO" id="GO:0005634">
    <property type="term" value="C:nucleus"/>
    <property type="evidence" value="ECO:0007669"/>
    <property type="project" value="UniProtKB-SubCell"/>
</dbReference>
<feature type="domain" description="C2H2-type" evidence="13">
    <location>
        <begin position="286"/>
        <end position="315"/>
    </location>
</feature>
<evidence type="ECO:0000256" key="7">
    <source>
        <dbReference type="ARBA" id="ARBA00023015"/>
    </source>
</evidence>
<feature type="compositionally biased region" description="Polar residues" evidence="12">
    <location>
        <begin position="345"/>
        <end position="359"/>
    </location>
</feature>
<comment type="similarity">
    <text evidence="2">Belongs to the krueppel C2H2-type zinc-finger protein family.</text>
</comment>
<dbReference type="InterPro" id="IPR036236">
    <property type="entry name" value="Znf_C2H2_sf"/>
</dbReference>
<dbReference type="GO" id="GO:0005667">
    <property type="term" value="C:transcription regulator complex"/>
    <property type="evidence" value="ECO:0007669"/>
    <property type="project" value="TreeGrafter"/>
</dbReference>
<dbReference type="Proteomes" id="UP001140511">
    <property type="component" value="Unassembled WGS sequence"/>
</dbReference>
<evidence type="ECO:0000313" key="14">
    <source>
        <dbReference type="EMBL" id="KAJ4861630.1"/>
    </source>
</evidence>
<protein>
    <submittedName>
        <fullName evidence="14">Zinc-finger double domain-containing protein</fullName>
    </submittedName>
</protein>
<dbReference type="FunFam" id="3.30.160.60:FF:000139">
    <property type="entry name" value="zinc finger protein 1 homolog"/>
    <property type="match status" value="1"/>
</dbReference>
<comment type="caution">
    <text evidence="14">The sequence shown here is derived from an EMBL/GenBank/DDBJ whole genome shotgun (WGS) entry which is preliminary data.</text>
</comment>
<feature type="compositionally biased region" description="Polar residues" evidence="12">
    <location>
        <begin position="444"/>
        <end position="462"/>
    </location>
</feature>
<dbReference type="GO" id="GO:0000981">
    <property type="term" value="F:DNA-binding transcription factor activity, RNA polymerase II-specific"/>
    <property type="evidence" value="ECO:0007669"/>
    <property type="project" value="UniProtKB-ARBA"/>
</dbReference>
<feature type="region of interest" description="Disordered" evidence="12">
    <location>
        <begin position="324"/>
        <end position="372"/>
    </location>
</feature>
<gene>
    <name evidence="14" type="ORF">T069G_02584</name>
</gene>
<dbReference type="PROSITE" id="PS50157">
    <property type="entry name" value="ZINC_FINGER_C2H2_2"/>
    <property type="match status" value="4"/>
</dbReference>
<keyword evidence="4" id="KW-0677">Repeat</keyword>
<evidence type="ECO:0000256" key="2">
    <source>
        <dbReference type="ARBA" id="ARBA00006991"/>
    </source>
</evidence>
<keyword evidence="10" id="KW-0539">Nucleus</keyword>
<dbReference type="SMART" id="SM00355">
    <property type="entry name" value="ZnF_C2H2"/>
    <property type="match status" value="4"/>
</dbReference>
<keyword evidence="15" id="KW-1185">Reference proteome</keyword>
<keyword evidence="6" id="KW-0862">Zinc</keyword>
<evidence type="ECO:0000256" key="4">
    <source>
        <dbReference type="ARBA" id="ARBA00022737"/>
    </source>
</evidence>
<feature type="domain" description="C2H2-type" evidence="13">
    <location>
        <begin position="200"/>
        <end position="227"/>
    </location>
</feature>